<dbReference type="AlphaFoldDB" id="A0A6V7VK89"/>
<comment type="caution">
    <text evidence="1">The sequence shown here is derived from an EMBL/GenBank/DDBJ whole genome shotgun (WGS) entry which is preliminary data.</text>
</comment>
<proteinExistence type="predicted"/>
<dbReference type="Proteomes" id="UP000580250">
    <property type="component" value="Unassembled WGS sequence"/>
</dbReference>
<name>A0A6V7VK89_MELEN</name>
<evidence type="ECO:0000313" key="1">
    <source>
        <dbReference type="EMBL" id="CAD2174798.1"/>
    </source>
</evidence>
<dbReference type="EMBL" id="CAJEWN010000242">
    <property type="protein sequence ID" value="CAD2174798.1"/>
    <property type="molecule type" value="Genomic_DNA"/>
</dbReference>
<reference evidence="1 2" key="1">
    <citation type="submission" date="2020-08" db="EMBL/GenBank/DDBJ databases">
        <authorList>
            <person name="Koutsovoulos G."/>
            <person name="Danchin GJ E."/>
        </authorList>
    </citation>
    <scope>NUCLEOTIDE SEQUENCE [LARGE SCALE GENOMIC DNA]</scope>
</reference>
<evidence type="ECO:0000313" key="2">
    <source>
        <dbReference type="Proteomes" id="UP000580250"/>
    </source>
</evidence>
<gene>
    <name evidence="1" type="ORF">MENT_LOCUS26489</name>
</gene>
<organism evidence="1 2">
    <name type="scientific">Meloidogyne enterolobii</name>
    <name type="common">Root-knot nematode worm</name>
    <name type="synonym">Meloidogyne mayaguensis</name>
    <dbReference type="NCBI Taxonomy" id="390850"/>
    <lineage>
        <taxon>Eukaryota</taxon>
        <taxon>Metazoa</taxon>
        <taxon>Ecdysozoa</taxon>
        <taxon>Nematoda</taxon>
        <taxon>Chromadorea</taxon>
        <taxon>Rhabditida</taxon>
        <taxon>Tylenchina</taxon>
        <taxon>Tylenchomorpha</taxon>
        <taxon>Tylenchoidea</taxon>
        <taxon>Meloidogynidae</taxon>
        <taxon>Meloidogyninae</taxon>
        <taxon>Meloidogyne</taxon>
    </lineage>
</organism>
<protein>
    <submittedName>
        <fullName evidence="1">Uncharacterized protein</fullName>
    </submittedName>
</protein>
<accession>A0A6V7VK89</accession>
<sequence>MFVANQFLTTNTSSYKINDNFEELLLALKIQSTKQMLRMMLLLNRHYNN</sequence>